<dbReference type="InterPro" id="IPR003760">
    <property type="entry name" value="PnrA-like"/>
</dbReference>
<evidence type="ECO:0000256" key="3">
    <source>
        <dbReference type="ARBA" id="ARBA00022729"/>
    </source>
</evidence>
<feature type="chain" id="PRO_5036733611" evidence="6">
    <location>
        <begin position="22"/>
        <end position="374"/>
    </location>
</feature>
<evidence type="ECO:0000256" key="2">
    <source>
        <dbReference type="ARBA" id="ARBA00022475"/>
    </source>
</evidence>
<dbReference type="Pfam" id="PF02608">
    <property type="entry name" value="Bmp"/>
    <property type="match status" value="1"/>
</dbReference>
<proteinExistence type="predicted"/>
<organism evidence="8 9">
    <name type="scientific">Deinococcus ruber</name>
    <dbReference type="NCBI Taxonomy" id="1848197"/>
    <lineage>
        <taxon>Bacteria</taxon>
        <taxon>Thermotogati</taxon>
        <taxon>Deinococcota</taxon>
        <taxon>Deinococci</taxon>
        <taxon>Deinococcales</taxon>
        <taxon>Deinococcaceae</taxon>
        <taxon>Deinococcus</taxon>
    </lineage>
</organism>
<gene>
    <name evidence="8" type="ORF">GCM10008957_04590</name>
</gene>
<feature type="signal peptide" evidence="6">
    <location>
        <begin position="1"/>
        <end position="21"/>
    </location>
</feature>
<evidence type="ECO:0000256" key="5">
    <source>
        <dbReference type="ARBA" id="ARBA00023288"/>
    </source>
</evidence>
<evidence type="ECO:0000313" key="8">
    <source>
        <dbReference type="EMBL" id="GGQ95309.1"/>
    </source>
</evidence>
<keyword evidence="9" id="KW-1185">Reference proteome</keyword>
<evidence type="ECO:0000256" key="1">
    <source>
        <dbReference type="ARBA" id="ARBA00004236"/>
    </source>
</evidence>
<dbReference type="PANTHER" id="PTHR34296">
    <property type="entry name" value="TRANSCRIPTIONAL ACTIVATOR PROTEIN MED"/>
    <property type="match status" value="1"/>
</dbReference>
<dbReference type="Proteomes" id="UP000603865">
    <property type="component" value="Unassembled WGS sequence"/>
</dbReference>
<keyword evidence="3 6" id="KW-0732">Signal</keyword>
<dbReference type="InterPro" id="IPR050957">
    <property type="entry name" value="BMP_lipoprotein"/>
</dbReference>
<comment type="caution">
    <text evidence="8">The sequence shown here is derived from an EMBL/GenBank/DDBJ whole genome shotgun (WGS) entry which is preliminary data.</text>
</comment>
<evidence type="ECO:0000256" key="4">
    <source>
        <dbReference type="ARBA" id="ARBA00023136"/>
    </source>
</evidence>
<dbReference type="GO" id="GO:0005886">
    <property type="term" value="C:plasma membrane"/>
    <property type="evidence" value="ECO:0007669"/>
    <property type="project" value="UniProtKB-SubCell"/>
</dbReference>
<name>A0A918F2F3_9DEIO</name>
<keyword evidence="5" id="KW-0449">Lipoprotein</keyword>
<keyword evidence="4" id="KW-0472">Membrane</keyword>
<reference evidence="8" key="1">
    <citation type="journal article" date="2014" name="Int. J. Syst. Evol. Microbiol.">
        <title>Complete genome sequence of Corynebacterium casei LMG S-19264T (=DSM 44701T), isolated from a smear-ripened cheese.</title>
        <authorList>
            <consortium name="US DOE Joint Genome Institute (JGI-PGF)"/>
            <person name="Walter F."/>
            <person name="Albersmeier A."/>
            <person name="Kalinowski J."/>
            <person name="Ruckert C."/>
        </authorList>
    </citation>
    <scope>NUCLEOTIDE SEQUENCE</scope>
    <source>
        <strain evidence="8">JCM 31311</strain>
    </source>
</reference>
<evidence type="ECO:0000313" key="9">
    <source>
        <dbReference type="Proteomes" id="UP000603865"/>
    </source>
</evidence>
<protein>
    <submittedName>
        <fullName evidence="8">Membrane protein</fullName>
    </submittedName>
</protein>
<dbReference type="EMBL" id="BMQL01000001">
    <property type="protein sequence ID" value="GGQ95309.1"/>
    <property type="molecule type" value="Genomic_DNA"/>
</dbReference>
<evidence type="ECO:0000256" key="6">
    <source>
        <dbReference type="SAM" id="SignalP"/>
    </source>
</evidence>
<dbReference type="RefSeq" id="WP_189087850.1">
    <property type="nucleotide sequence ID" value="NZ_BMQL01000001.1"/>
</dbReference>
<dbReference type="CDD" id="cd06354">
    <property type="entry name" value="PBP1_PrnA-like"/>
    <property type="match status" value="1"/>
</dbReference>
<reference evidence="8" key="2">
    <citation type="submission" date="2020-09" db="EMBL/GenBank/DDBJ databases">
        <authorList>
            <person name="Sun Q."/>
            <person name="Ohkuma M."/>
        </authorList>
    </citation>
    <scope>NUCLEOTIDE SEQUENCE</scope>
    <source>
        <strain evidence="8">JCM 31311</strain>
    </source>
</reference>
<keyword evidence="2" id="KW-1003">Cell membrane</keyword>
<comment type="subcellular location">
    <subcellularLocation>
        <location evidence="1">Cell membrane</location>
    </subcellularLocation>
</comment>
<feature type="domain" description="ABC transporter substrate-binding protein PnrA-like" evidence="7">
    <location>
        <begin position="34"/>
        <end position="236"/>
    </location>
</feature>
<accession>A0A918F2F3</accession>
<sequence>MKLRHALLLAGVAALSGPSLFTVSAQSSPLNVSLVFDPAGRYDHGKNQSAQDGADRAVRDFGVNVDTYTPLDATDNKAGTVKLAREGSNLVIGVGSFHMAGLTAAAQQYPKTYFALVDGLPTGGNTAGIRFRDTEGAFLAGYIAGSTSATSVVGIVAEEQSPATAKFVAAFSSGVRLVCSGCRIIVGNLDAGAKPDKDTAKANTLTDSMMNAGADIVFDANLTGTTGPISAVRNRQCLKEASLPAGVKFRSDLFAAVPKSDAYKVACKGSARPVFFIGWQDNNNVLGDTDADPTTLNHGLTSIVRRVDNAVYSVIRDMVKGQVWRPGERAFGLQNGGLEYAVDKYNTALFPKTVTDRLTKVTGLVVSGSVKIGQ</sequence>
<dbReference type="AlphaFoldDB" id="A0A918F2F3"/>
<dbReference type="PANTHER" id="PTHR34296:SF2">
    <property type="entry name" value="ABC TRANSPORTER GUANOSINE-BINDING PROTEIN NUPN"/>
    <property type="match status" value="1"/>
</dbReference>
<dbReference type="Gene3D" id="3.40.50.2300">
    <property type="match status" value="4"/>
</dbReference>
<evidence type="ECO:0000259" key="7">
    <source>
        <dbReference type="Pfam" id="PF02608"/>
    </source>
</evidence>